<proteinExistence type="predicted"/>
<reference evidence="1 2" key="1">
    <citation type="submission" date="2020-03" db="EMBL/GenBank/DDBJ databases">
        <title>Genomic Encyclopedia of Type Strains, Phase IV (KMG-IV): sequencing the most valuable type-strain genomes for metagenomic binning, comparative biology and taxonomic classification.</title>
        <authorList>
            <person name="Goeker M."/>
        </authorList>
    </citation>
    <scope>NUCLEOTIDE SEQUENCE [LARGE SCALE GENOMIC DNA]</scope>
    <source>
        <strain evidence="1 2">DSM 25229</strain>
    </source>
</reference>
<evidence type="ECO:0000313" key="2">
    <source>
        <dbReference type="Proteomes" id="UP000535078"/>
    </source>
</evidence>
<gene>
    <name evidence="1" type="ORF">GGR90_003604</name>
</gene>
<organism evidence="1 2">
    <name type="scientific">Sphingopyxis italica</name>
    <dbReference type="NCBI Taxonomy" id="1129133"/>
    <lineage>
        <taxon>Bacteria</taxon>
        <taxon>Pseudomonadati</taxon>
        <taxon>Pseudomonadota</taxon>
        <taxon>Alphaproteobacteria</taxon>
        <taxon>Sphingomonadales</taxon>
        <taxon>Sphingomonadaceae</taxon>
        <taxon>Sphingopyxis</taxon>
    </lineage>
</organism>
<name>A0A7X5XUS0_9SPHN</name>
<accession>A0A7X5XUS0</accession>
<sequence>MNGPLEQQVLFSHLLGDAARRASAMLAHPEEAARVRSLDDDGMTVIERLECSPVAEDQLLAAALRLSSQAARPDAIASALQCHFATPPGWLAVEAQRRAAWNGMAGHGLPLGRAAEAADAIEKRLAVAGASKATGLSAYAGLYSDLWCDPRIAAPATARREMLALVSVLHARCAPPE</sequence>
<comment type="caution">
    <text evidence="1">The sequence shown here is derived from an EMBL/GenBank/DDBJ whole genome shotgun (WGS) entry which is preliminary data.</text>
</comment>
<dbReference type="Proteomes" id="UP000535078">
    <property type="component" value="Unassembled WGS sequence"/>
</dbReference>
<dbReference type="EMBL" id="JAATIT010000006">
    <property type="protein sequence ID" value="NJB91393.1"/>
    <property type="molecule type" value="Genomic_DNA"/>
</dbReference>
<dbReference type="AlphaFoldDB" id="A0A7X5XUS0"/>
<protein>
    <submittedName>
        <fullName evidence="1">Uncharacterized protein</fullName>
    </submittedName>
</protein>
<evidence type="ECO:0000313" key="1">
    <source>
        <dbReference type="EMBL" id="NJB91393.1"/>
    </source>
</evidence>
<keyword evidence="2" id="KW-1185">Reference proteome</keyword>